<dbReference type="AlphaFoldDB" id="A0A7J6QIK3"/>
<gene>
    <name evidence="3" type="ORF">FOZ62_011288</name>
</gene>
<feature type="non-terminal residue" evidence="3">
    <location>
        <position position="1"/>
    </location>
</feature>
<dbReference type="SUPFAM" id="SSF50630">
    <property type="entry name" value="Acid proteases"/>
    <property type="match status" value="1"/>
</dbReference>
<feature type="domain" description="Peptidase A2" evidence="2">
    <location>
        <begin position="128"/>
        <end position="220"/>
    </location>
</feature>
<reference evidence="3 4" key="1">
    <citation type="submission" date="2020-04" db="EMBL/GenBank/DDBJ databases">
        <title>Perkinsus olseni comparative genomics.</title>
        <authorList>
            <person name="Bogema D.R."/>
        </authorList>
    </citation>
    <scope>NUCLEOTIDE SEQUENCE [LARGE SCALE GENOMIC DNA]</scope>
    <source>
        <strain evidence="3">ATCC PRA-205</strain>
    </source>
</reference>
<comment type="caution">
    <text evidence="3">The sequence shown here is derived from an EMBL/GenBank/DDBJ whole genome shotgun (WGS) entry which is preliminary data.</text>
</comment>
<dbReference type="GO" id="GO:0004190">
    <property type="term" value="F:aspartic-type endopeptidase activity"/>
    <property type="evidence" value="ECO:0007669"/>
    <property type="project" value="InterPro"/>
</dbReference>
<sequence>CGQTGHLAANCRADSNTIVRLDERCRRCGCLKTAHHRCNPKKFVCARCKRRHHLAGICLKTFGPVSAANTSVPQPADGLSVVRTAAANVSSVQVGCSSSVASLLHDVPEDPTIDLRFGKDPHLEYCEVPGLIDTGANVSLLDRRVFNFLYDNHLVTNNDVHSLPTPARVTFGNHTTVDSAQVLKVNCCAGCTTALKQPVITLTFLLVPDCNPRVIIGRNMFSSLGIQLRSDQIPIPPHLGCRDVSVQTTVTSADCPSGTDGIRQTFGTSPVLVDSRCSRAVTSAATPLIDSIVDNGQRRLCAHLPAIENASIYPYRASKRRRPPTDDAIIHGKLLQMCQAGKVLRAQDKDVTVVCQPVLIDKCDRADGA</sequence>
<dbReference type="GO" id="GO:0006508">
    <property type="term" value="P:proteolysis"/>
    <property type="evidence" value="ECO:0007669"/>
    <property type="project" value="InterPro"/>
</dbReference>
<dbReference type="Gene3D" id="2.40.70.10">
    <property type="entry name" value="Acid Proteases"/>
    <property type="match status" value="1"/>
</dbReference>
<evidence type="ECO:0000313" key="4">
    <source>
        <dbReference type="Proteomes" id="UP000574390"/>
    </source>
</evidence>
<evidence type="ECO:0000259" key="2">
    <source>
        <dbReference type="PROSITE" id="PS50175"/>
    </source>
</evidence>
<dbReference type="InterPro" id="IPR021109">
    <property type="entry name" value="Peptidase_aspartic_dom_sf"/>
</dbReference>
<name>A0A7J6QIK3_PEROL</name>
<dbReference type="PROSITE" id="PS50175">
    <property type="entry name" value="ASP_PROT_RETROV"/>
    <property type="match status" value="1"/>
</dbReference>
<evidence type="ECO:0000256" key="1">
    <source>
        <dbReference type="ARBA" id="ARBA00022801"/>
    </source>
</evidence>
<feature type="non-terminal residue" evidence="3">
    <location>
        <position position="369"/>
    </location>
</feature>
<evidence type="ECO:0000313" key="3">
    <source>
        <dbReference type="EMBL" id="KAF4707496.1"/>
    </source>
</evidence>
<proteinExistence type="predicted"/>
<dbReference type="Proteomes" id="UP000574390">
    <property type="component" value="Unassembled WGS sequence"/>
</dbReference>
<dbReference type="EMBL" id="JABANM010029725">
    <property type="protein sequence ID" value="KAF4707496.1"/>
    <property type="molecule type" value="Genomic_DNA"/>
</dbReference>
<accession>A0A7J6QIK3</accession>
<keyword evidence="1" id="KW-0378">Hydrolase</keyword>
<organism evidence="3 4">
    <name type="scientific">Perkinsus olseni</name>
    <name type="common">Perkinsus atlanticus</name>
    <dbReference type="NCBI Taxonomy" id="32597"/>
    <lineage>
        <taxon>Eukaryota</taxon>
        <taxon>Sar</taxon>
        <taxon>Alveolata</taxon>
        <taxon>Perkinsozoa</taxon>
        <taxon>Perkinsea</taxon>
        <taxon>Perkinsida</taxon>
        <taxon>Perkinsidae</taxon>
        <taxon>Perkinsus</taxon>
    </lineage>
</organism>
<dbReference type="CDD" id="cd00303">
    <property type="entry name" value="retropepsin_like"/>
    <property type="match status" value="1"/>
</dbReference>
<dbReference type="InterPro" id="IPR001995">
    <property type="entry name" value="Peptidase_A2_cat"/>
</dbReference>
<protein>
    <recommendedName>
        <fullName evidence="2">Peptidase A2 domain-containing protein</fullName>
    </recommendedName>
</protein>